<accession>A0ABW5LIM3</accession>
<evidence type="ECO:0000256" key="5">
    <source>
        <dbReference type="ARBA" id="ARBA00023237"/>
    </source>
</evidence>
<comment type="caution">
    <text evidence="8">The sequence shown here is derived from an EMBL/GenBank/DDBJ whole genome shotgun (WGS) entry which is preliminary data.</text>
</comment>
<feature type="domain" description="SusD-like N-terminal" evidence="7">
    <location>
        <begin position="19"/>
        <end position="198"/>
    </location>
</feature>
<dbReference type="EMBL" id="JBHULE010000022">
    <property type="protein sequence ID" value="MFD2564708.1"/>
    <property type="molecule type" value="Genomic_DNA"/>
</dbReference>
<comment type="similarity">
    <text evidence="2">Belongs to the SusD family.</text>
</comment>
<keyword evidence="4" id="KW-0472">Membrane</keyword>
<keyword evidence="5" id="KW-0998">Cell outer membrane</keyword>
<evidence type="ECO:0000256" key="1">
    <source>
        <dbReference type="ARBA" id="ARBA00004442"/>
    </source>
</evidence>
<sequence>MKKIILLLTIVAFITSCEDIEQVPSNIANSDSLTDFEGVLNAAYYYQLGSVTPMAVMGDFRADNALMIEEPYPSFDRFNSDLLDMEDQFFEPFYIALYRSILSANNVIENSASTSDVGEAKFIRALSYFKLVRVFGDVTVNLSSGDLSLDVTRQPATEVYNNVIIPDLQDAIAALDNSGLSNGRATRIAAQGLLGKVYVQIGNFSSAESYLEAVINSAEAAGVSLQPNFADIFGDTNDLNSEILFATQVSSSIPDEYGFTEFTGWYIGNDSKSFEPLDLDLVAAFDAAGDVTRKALTVDEVGVRGIKYLSENPDQDWIELRLADVILLYAETLNENNNADGSQSASILSLLDRIRNRAGLASLSGTADTQMEVRQAIADERRLELAFEGQRWFDLVRTGTVDAEMGETINPNYHVFPVPVSEILASDGIISQNPGY</sequence>
<evidence type="ECO:0000256" key="4">
    <source>
        <dbReference type="ARBA" id="ARBA00023136"/>
    </source>
</evidence>
<feature type="domain" description="RagB/SusD" evidence="6">
    <location>
        <begin position="309"/>
        <end position="408"/>
    </location>
</feature>
<dbReference type="Proteomes" id="UP001597319">
    <property type="component" value="Unassembled WGS sequence"/>
</dbReference>
<dbReference type="InterPro" id="IPR012944">
    <property type="entry name" value="SusD_RagB_dom"/>
</dbReference>
<dbReference type="PROSITE" id="PS51257">
    <property type="entry name" value="PROKAR_LIPOPROTEIN"/>
    <property type="match status" value="1"/>
</dbReference>
<dbReference type="SUPFAM" id="SSF48452">
    <property type="entry name" value="TPR-like"/>
    <property type="match status" value="1"/>
</dbReference>
<reference evidence="9" key="1">
    <citation type="journal article" date="2019" name="Int. J. Syst. Evol. Microbiol.">
        <title>The Global Catalogue of Microorganisms (GCM) 10K type strain sequencing project: providing services to taxonomists for standard genome sequencing and annotation.</title>
        <authorList>
            <consortium name="The Broad Institute Genomics Platform"/>
            <consortium name="The Broad Institute Genome Sequencing Center for Infectious Disease"/>
            <person name="Wu L."/>
            <person name="Ma J."/>
        </authorList>
    </citation>
    <scope>NUCLEOTIDE SEQUENCE [LARGE SCALE GENOMIC DNA]</scope>
    <source>
        <strain evidence="9">KCTC 52274</strain>
    </source>
</reference>
<comment type="subcellular location">
    <subcellularLocation>
        <location evidence="1">Cell outer membrane</location>
    </subcellularLocation>
</comment>
<organism evidence="8 9">
    <name type="scientific">Aquimarina rubra</name>
    <dbReference type="NCBI Taxonomy" id="1920033"/>
    <lineage>
        <taxon>Bacteria</taxon>
        <taxon>Pseudomonadati</taxon>
        <taxon>Bacteroidota</taxon>
        <taxon>Flavobacteriia</taxon>
        <taxon>Flavobacteriales</taxon>
        <taxon>Flavobacteriaceae</taxon>
        <taxon>Aquimarina</taxon>
    </lineage>
</organism>
<evidence type="ECO:0000313" key="9">
    <source>
        <dbReference type="Proteomes" id="UP001597319"/>
    </source>
</evidence>
<name>A0ABW5LIM3_9FLAO</name>
<keyword evidence="3" id="KW-0732">Signal</keyword>
<dbReference type="Pfam" id="PF14322">
    <property type="entry name" value="SusD-like_3"/>
    <property type="match status" value="1"/>
</dbReference>
<evidence type="ECO:0000259" key="6">
    <source>
        <dbReference type="Pfam" id="PF07980"/>
    </source>
</evidence>
<dbReference type="Pfam" id="PF07980">
    <property type="entry name" value="SusD_RagB"/>
    <property type="match status" value="1"/>
</dbReference>
<dbReference type="Gene3D" id="1.25.40.390">
    <property type="match status" value="1"/>
</dbReference>
<evidence type="ECO:0000259" key="7">
    <source>
        <dbReference type="Pfam" id="PF14322"/>
    </source>
</evidence>
<evidence type="ECO:0000313" key="8">
    <source>
        <dbReference type="EMBL" id="MFD2564708.1"/>
    </source>
</evidence>
<dbReference type="InterPro" id="IPR033985">
    <property type="entry name" value="SusD-like_N"/>
</dbReference>
<protein>
    <submittedName>
        <fullName evidence="8">RagB/SusD family nutrient uptake outer membrane protein</fullName>
    </submittedName>
</protein>
<dbReference type="CDD" id="cd08977">
    <property type="entry name" value="SusD"/>
    <property type="match status" value="1"/>
</dbReference>
<dbReference type="InterPro" id="IPR011990">
    <property type="entry name" value="TPR-like_helical_dom_sf"/>
</dbReference>
<evidence type="ECO:0000256" key="3">
    <source>
        <dbReference type="ARBA" id="ARBA00022729"/>
    </source>
</evidence>
<evidence type="ECO:0000256" key="2">
    <source>
        <dbReference type="ARBA" id="ARBA00006275"/>
    </source>
</evidence>
<proteinExistence type="inferred from homology"/>
<keyword evidence="9" id="KW-1185">Reference proteome</keyword>
<dbReference type="RefSeq" id="WP_378294567.1">
    <property type="nucleotide sequence ID" value="NZ_JBHULE010000022.1"/>
</dbReference>
<gene>
    <name evidence="8" type="ORF">ACFSR1_18665</name>
</gene>